<gene>
    <name evidence="2" type="ORF">SDC9_195064</name>
</gene>
<evidence type="ECO:0000313" key="2">
    <source>
        <dbReference type="EMBL" id="MPN47462.1"/>
    </source>
</evidence>
<comment type="caution">
    <text evidence="2">The sequence shown here is derived from an EMBL/GenBank/DDBJ whole genome shotgun (WGS) entry which is preliminary data.</text>
</comment>
<dbReference type="EMBL" id="VSSQ01108969">
    <property type="protein sequence ID" value="MPN47462.1"/>
    <property type="molecule type" value="Genomic_DNA"/>
</dbReference>
<accession>A0A645I9H6</accession>
<proteinExistence type="predicted"/>
<keyword evidence="1" id="KW-0472">Membrane</keyword>
<keyword evidence="1" id="KW-1133">Transmembrane helix</keyword>
<protein>
    <submittedName>
        <fullName evidence="2">Uncharacterized protein</fullName>
    </submittedName>
</protein>
<feature type="transmembrane region" description="Helical" evidence="1">
    <location>
        <begin position="38"/>
        <end position="59"/>
    </location>
</feature>
<feature type="transmembrane region" description="Helical" evidence="1">
    <location>
        <begin position="6"/>
        <end position="26"/>
    </location>
</feature>
<dbReference type="AlphaFoldDB" id="A0A645I9H6"/>
<reference evidence="2" key="1">
    <citation type="submission" date="2019-08" db="EMBL/GenBank/DDBJ databases">
        <authorList>
            <person name="Kucharzyk K."/>
            <person name="Murdoch R.W."/>
            <person name="Higgins S."/>
            <person name="Loffler F."/>
        </authorList>
    </citation>
    <scope>NUCLEOTIDE SEQUENCE</scope>
</reference>
<keyword evidence="1" id="KW-0812">Transmembrane</keyword>
<organism evidence="2">
    <name type="scientific">bioreactor metagenome</name>
    <dbReference type="NCBI Taxonomy" id="1076179"/>
    <lineage>
        <taxon>unclassified sequences</taxon>
        <taxon>metagenomes</taxon>
        <taxon>ecological metagenomes</taxon>
    </lineage>
</organism>
<name>A0A645I9H6_9ZZZZ</name>
<evidence type="ECO:0000256" key="1">
    <source>
        <dbReference type="SAM" id="Phobius"/>
    </source>
</evidence>
<sequence length="69" mass="7903">MLHKLSGFIASYIVAFLFQISQNIINGLKGIQKCTAKYIVFSRWIVVAYYGYPFMPIIFSSKLNPILKP</sequence>